<dbReference type="RefSeq" id="WP_190068705.1">
    <property type="nucleotide sequence ID" value="NZ_BNBM01000002.1"/>
</dbReference>
<evidence type="ECO:0000256" key="12">
    <source>
        <dbReference type="ARBA" id="ARBA00023136"/>
    </source>
</evidence>
<protein>
    <submittedName>
        <fullName evidence="16">Sterol desaturase family protein</fullName>
    </submittedName>
</protein>
<keyword evidence="3" id="KW-0444">Lipid biosynthesis</keyword>
<evidence type="ECO:0000256" key="13">
    <source>
        <dbReference type="ARBA" id="ARBA00023160"/>
    </source>
</evidence>
<feature type="domain" description="Fatty acid hydroxylase" evidence="15">
    <location>
        <begin position="60"/>
        <end position="198"/>
    </location>
</feature>
<keyword evidence="8" id="KW-0862">Zinc</keyword>
<evidence type="ECO:0000256" key="9">
    <source>
        <dbReference type="ARBA" id="ARBA00022989"/>
    </source>
</evidence>
<accession>A0ABV1XJD2</accession>
<evidence type="ECO:0000256" key="2">
    <source>
        <dbReference type="ARBA" id="ARBA00004477"/>
    </source>
</evidence>
<evidence type="ECO:0000313" key="17">
    <source>
        <dbReference type="Proteomes" id="UP001486207"/>
    </source>
</evidence>
<proteinExistence type="predicted"/>
<dbReference type="Pfam" id="PF04116">
    <property type="entry name" value="FA_hydroxylase"/>
    <property type="match status" value="1"/>
</dbReference>
<evidence type="ECO:0000256" key="8">
    <source>
        <dbReference type="ARBA" id="ARBA00022833"/>
    </source>
</evidence>
<keyword evidence="13" id="KW-0275">Fatty acid biosynthesis</keyword>
<keyword evidence="7" id="KW-0276">Fatty acid metabolism</keyword>
<keyword evidence="4 14" id="KW-0812">Transmembrane</keyword>
<organism evidence="16 17">
    <name type="scientific">Streptomyces lanatus</name>
    <dbReference type="NCBI Taxonomy" id="66900"/>
    <lineage>
        <taxon>Bacteria</taxon>
        <taxon>Bacillati</taxon>
        <taxon>Actinomycetota</taxon>
        <taxon>Actinomycetes</taxon>
        <taxon>Kitasatosporales</taxon>
        <taxon>Streptomycetaceae</taxon>
        <taxon>Streptomyces</taxon>
    </lineage>
</organism>
<dbReference type="PANTHER" id="PTHR12863">
    <property type="entry name" value="FATTY ACID HYDROXYLASE"/>
    <property type="match status" value="1"/>
</dbReference>
<evidence type="ECO:0000256" key="1">
    <source>
        <dbReference type="ARBA" id="ARBA00001947"/>
    </source>
</evidence>
<evidence type="ECO:0000256" key="11">
    <source>
        <dbReference type="ARBA" id="ARBA00023098"/>
    </source>
</evidence>
<evidence type="ECO:0000256" key="7">
    <source>
        <dbReference type="ARBA" id="ARBA00022832"/>
    </source>
</evidence>
<keyword evidence="10" id="KW-0560">Oxidoreductase</keyword>
<dbReference type="PANTHER" id="PTHR12863:SF1">
    <property type="entry name" value="FATTY ACID 2-HYDROXYLASE"/>
    <property type="match status" value="1"/>
</dbReference>
<keyword evidence="17" id="KW-1185">Reference proteome</keyword>
<dbReference type="EMBL" id="JBEPFB010000001">
    <property type="protein sequence ID" value="MER7371568.1"/>
    <property type="molecule type" value="Genomic_DNA"/>
</dbReference>
<keyword evidence="12 14" id="KW-0472">Membrane</keyword>
<evidence type="ECO:0000256" key="3">
    <source>
        <dbReference type="ARBA" id="ARBA00022516"/>
    </source>
</evidence>
<evidence type="ECO:0000313" key="16">
    <source>
        <dbReference type="EMBL" id="MER7371568.1"/>
    </source>
</evidence>
<evidence type="ECO:0000256" key="14">
    <source>
        <dbReference type="SAM" id="Phobius"/>
    </source>
</evidence>
<comment type="caution">
    <text evidence="16">The sequence shown here is derived from an EMBL/GenBank/DDBJ whole genome shotgun (WGS) entry which is preliminary data.</text>
</comment>
<comment type="cofactor">
    <cofactor evidence="1">
        <name>Zn(2+)</name>
        <dbReference type="ChEBI" id="CHEBI:29105"/>
    </cofactor>
</comment>
<sequence>MALDRAEKLSASPAMFRSARLDRLTRTHPAVPVLLYGPIALILAVGSIVAVGWRAGAFILMGYMVWTLSEYWLHRIAFHHVPPGRWGQRLHWMIHGVHHDHPNDARRLVFPPVVSLPVAAAAAWAFQAVLGTQGGGAATAGFAIGYVVYDTLHHHLHHRRPTTRLGRALRRRHMQHHFRDDSRGFGVSCPYWDYIFGTAHTGRSEPGCASPGTPVS</sequence>
<evidence type="ECO:0000256" key="5">
    <source>
        <dbReference type="ARBA" id="ARBA00022723"/>
    </source>
</evidence>
<dbReference type="InterPro" id="IPR006694">
    <property type="entry name" value="Fatty_acid_hydroxylase"/>
</dbReference>
<keyword evidence="11" id="KW-0443">Lipid metabolism</keyword>
<reference evidence="16 17" key="1">
    <citation type="submission" date="2024-06" db="EMBL/GenBank/DDBJ databases">
        <title>The Natural Products Discovery Center: Release of the First 8490 Sequenced Strains for Exploring Actinobacteria Biosynthetic Diversity.</title>
        <authorList>
            <person name="Kalkreuter E."/>
            <person name="Kautsar S.A."/>
            <person name="Yang D."/>
            <person name="Bader C.D."/>
            <person name="Teijaro C.N."/>
            <person name="Fluegel L."/>
            <person name="Davis C.M."/>
            <person name="Simpson J.R."/>
            <person name="Lauterbach L."/>
            <person name="Steele A.D."/>
            <person name="Gui C."/>
            <person name="Meng S."/>
            <person name="Li G."/>
            <person name="Viehrig K."/>
            <person name="Ye F."/>
            <person name="Su P."/>
            <person name="Kiefer A.F."/>
            <person name="Nichols A."/>
            <person name="Cepeda A.J."/>
            <person name="Yan W."/>
            <person name="Fan B."/>
            <person name="Jiang Y."/>
            <person name="Adhikari A."/>
            <person name="Zheng C.-J."/>
            <person name="Schuster L."/>
            <person name="Cowan T.M."/>
            <person name="Smanski M.J."/>
            <person name="Chevrette M.G."/>
            <person name="De Carvalho L.P.S."/>
            <person name="Shen B."/>
        </authorList>
    </citation>
    <scope>NUCLEOTIDE SEQUENCE [LARGE SCALE GENOMIC DNA]</scope>
    <source>
        <strain evidence="16 17">NPDC000155</strain>
    </source>
</reference>
<evidence type="ECO:0000259" key="15">
    <source>
        <dbReference type="Pfam" id="PF04116"/>
    </source>
</evidence>
<gene>
    <name evidence="16" type="ORF">ABT384_02765</name>
</gene>
<evidence type="ECO:0000256" key="6">
    <source>
        <dbReference type="ARBA" id="ARBA00022824"/>
    </source>
</evidence>
<evidence type="ECO:0000256" key="4">
    <source>
        <dbReference type="ARBA" id="ARBA00022692"/>
    </source>
</evidence>
<name>A0ABV1XJD2_9ACTN</name>
<evidence type="ECO:0000256" key="10">
    <source>
        <dbReference type="ARBA" id="ARBA00023002"/>
    </source>
</evidence>
<keyword evidence="9 14" id="KW-1133">Transmembrane helix</keyword>
<feature type="transmembrane region" description="Helical" evidence="14">
    <location>
        <begin position="33"/>
        <end position="66"/>
    </location>
</feature>
<comment type="subcellular location">
    <subcellularLocation>
        <location evidence="2">Endoplasmic reticulum membrane</location>
        <topology evidence="2">Multi-pass membrane protein</topology>
    </subcellularLocation>
</comment>
<dbReference type="Proteomes" id="UP001486207">
    <property type="component" value="Unassembled WGS sequence"/>
</dbReference>
<keyword evidence="5" id="KW-0479">Metal-binding</keyword>
<dbReference type="InterPro" id="IPR014430">
    <property type="entry name" value="Scs7"/>
</dbReference>
<keyword evidence="6" id="KW-0256">Endoplasmic reticulum</keyword>